<evidence type="ECO:0000313" key="2">
    <source>
        <dbReference type="EMBL" id="MCM0621852.1"/>
    </source>
</evidence>
<proteinExistence type="predicted"/>
<dbReference type="EMBL" id="JAMOIL010000023">
    <property type="protein sequence ID" value="MCM0621852.1"/>
    <property type="molecule type" value="Genomic_DNA"/>
</dbReference>
<organism evidence="2 3">
    <name type="scientific">Nocardioides bruguierae</name>
    <dbReference type="NCBI Taxonomy" id="2945102"/>
    <lineage>
        <taxon>Bacteria</taxon>
        <taxon>Bacillati</taxon>
        <taxon>Actinomycetota</taxon>
        <taxon>Actinomycetes</taxon>
        <taxon>Propionibacteriales</taxon>
        <taxon>Nocardioidaceae</taxon>
        <taxon>Nocardioides</taxon>
    </lineage>
</organism>
<dbReference type="RefSeq" id="WP_250055091.1">
    <property type="nucleotide sequence ID" value="NZ_JAMJPH010000023.1"/>
</dbReference>
<feature type="transmembrane region" description="Helical" evidence="1">
    <location>
        <begin position="46"/>
        <end position="64"/>
    </location>
</feature>
<reference evidence="2" key="1">
    <citation type="submission" date="2022-05" db="EMBL/GenBank/DDBJ databases">
        <authorList>
            <person name="Tuo L."/>
        </authorList>
    </citation>
    <scope>NUCLEOTIDE SEQUENCE</scope>
    <source>
        <strain evidence="2">BSK12Z-4</strain>
    </source>
</reference>
<sequence length="93" mass="10108">MFLTGLTNDLWSLLSLVVLAVTIFALVTAITFPAEAYEAAGKLSKLAWVAILALAVPVMFLFGVRSLFGIGFVIAVLVYLVDVRPAIRGLRRR</sequence>
<evidence type="ECO:0000256" key="1">
    <source>
        <dbReference type="SAM" id="Phobius"/>
    </source>
</evidence>
<protein>
    <submittedName>
        <fullName evidence="2">DUF2516 family protein</fullName>
    </submittedName>
</protein>
<keyword evidence="1" id="KW-1133">Transmembrane helix</keyword>
<comment type="caution">
    <text evidence="2">The sequence shown here is derived from an EMBL/GenBank/DDBJ whole genome shotgun (WGS) entry which is preliminary data.</text>
</comment>
<feature type="transmembrane region" description="Helical" evidence="1">
    <location>
        <begin position="12"/>
        <end position="34"/>
    </location>
</feature>
<accession>A0A9X2D9N6</accession>
<dbReference type="Pfam" id="PF10724">
    <property type="entry name" value="DUF2516"/>
    <property type="match status" value="1"/>
</dbReference>
<name>A0A9X2D9N6_9ACTN</name>
<dbReference type="AlphaFoldDB" id="A0A9X2D9N6"/>
<dbReference type="InterPro" id="IPR019662">
    <property type="entry name" value="DUF2516"/>
</dbReference>
<keyword evidence="1" id="KW-0812">Transmembrane</keyword>
<gene>
    <name evidence="2" type="ORF">M8330_16295</name>
</gene>
<keyword evidence="1" id="KW-0472">Membrane</keyword>
<dbReference type="Proteomes" id="UP001139485">
    <property type="component" value="Unassembled WGS sequence"/>
</dbReference>
<keyword evidence="3" id="KW-1185">Reference proteome</keyword>
<evidence type="ECO:0000313" key="3">
    <source>
        <dbReference type="Proteomes" id="UP001139485"/>
    </source>
</evidence>